<protein>
    <submittedName>
        <fullName evidence="1">DUF3800 domain-containing protein</fullName>
    </submittedName>
</protein>
<gene>
    <name evidence="1" type="ORF">NDK43_26050</name>
</gene>
<dbReference type="InterPro" id="IPR024524">
    <property type="entry name" value="DUF3800"/>
</dbReference>
<evidence type="ECO:0000313" key="1">
    <source>
        <dbReference type="EMBL" id="MCM2535177.1"/>
    </source>
</evidence>
<name>A0ABT0WJD1_9BACI</name>
<reference evidence="1 2" key="1">
    <citation type="submission" date="2022-06" db="EMBL/GenBank/DDBJ databases">
        <authorList>
            <person name="Jeon C.O."/>
        </authorList>
    </citation>
    <scope>NUCLEOTIDE SEQUENCE [LARGE SCALE GENOMIC DNA]</scope>
    <source>
        <strain evidence="1 2">KCTC 13943</strain>
    </source>
</reference>
<dbReference type="EMBL" id="JAMQCR010000002">
    <property type="protein sequence ID" value="MCM2535177.1"/>
    <property type="molecule type" value="Genomic_DNA"/>
</dbReference>
<keyword evidence="2" id="KW-1185">Reference proteome</keyword>
<dbReference type="Pfam" id="PF12686">
    <property type="entry name" value="DUF3800"/>
    <property type="match status" value="1"/>
</dbReference>
<dbReference type="Proteomes" id="UP001523262">
    <property type="component" value="Unassembled WGS sequence"/>
</dbReference>
<evidence type="ECO:0000313" key="2">
    <source>
        <dbReference type="Proteomes" id="UP001523262"/>
    </source>
</evidence>
<organism evidence="1 2">
    <name type="scientific">Neobacillus pocheonensis</name>
    <dbReference type="NCBI Taxonomy" id="363869"/>
    <lineage>
        <taxon>Bacteria</taxon>
        <taxon>Bacillati</taxon>
        <taxon>Bacillota</taxon>
        <taxon>Bacilli</taxon>
        <taxon>Bacillales</taxon>
        <taxon>Bacillaceae</taxon>
        <taxon>Neobacillus</taxon>
    </lineage>
</organism>
<comment type="caution">
    <text evidence="1">The sequence shown here is derived from an EMBL/GenBank/DDBJ whole genome shotgun (WGS) entry which is preliminary data.</text>
</comment>
<proteinExistence type="predicted"/>
<sequence>MFNIYCDESCHLENDRQKAMVIGSIKVPRSLLKDISEDIKRIKERHGINRHAETKRENMVLYI</sequence>
<accession>A0ABT0WJD1</accession>